<gene>
    <name evidence="1" type="ORF">G6Z83_06970</name>
</gene>
<accession>A0A6G7BAZ4</accession>
<evidence type="ECO:0000313" key="2">
    <source>
        <dbReference type="Proteomes" id="UP000501676"/>
    </source>
</evidence>
<dbReference type="RefSeq" id="WP_164824144.1">
    <property type="nucleotide sequence ID" value="NZ_CP049229.1"/>
</dbReference>
<geneLocation type="plasmid" evidence="2">
    <name>pc0210c1</name>
</geneLocation>
<dbReference type="Proteomes" id="UP000501676">
    <property type="component" value="Plasmid pC0210C1"/>
</dbReference>
<name>A0A6G7BAZ4_9LACO</name>
<dbReference type="AlphaFoldDB" id="A0A6G7BAZ4"/>
<sequence length="276" mass="32563">MQNIKVKQYISKFCCLKCKKKIANKQTVKLSQEHVNDFLFVKILDIWMDVCKQLVNKNFKASWIDKSVEGQDKIEFVFQSKKSPLTVSIRLDLDNFNDVDQKDIQKMFLQYLSENIVGEVDELIIREAEQQSFVFEYGLSNAMILSTFHDDERYLNELAQILYLKNKNININHHLSSNKSLEFISVNEQKQIVTAWKRILLTQQVKSLSFEDQWLRNFDGNHIVFISISFTSTNSIKDDIFRFKIFKDDIENNDFDMCKMLCSKVKETCKHDISIH</sequence>
<evidence type="ECO:0000313" key="1">
    <source>
        <dbReference type="EMBL" id="QIH24456.1"/>
    </source>
</evidence>
<dbReference type="EMBL" id="CP049229">
    <property type="protein sequence ID" value="QIH24456.1"/>
    <property type="molecule type" value="Genomic_DNA"/>
</dbReference>
<organism evidence="1 2">
    <name type="scientific">Lactobacillus iners</name>
    <dbReference type="NCBI Taxonomy" id="147802"/>
    <lineage>
        <taxon>Bacteria</taxon>
        <taxon>Bacillati</taxon>
        <taxon>Bacillota</taxon>
        <taxon>Bacilli</taxon>
        <taxon>Lactobacillales</taxon>
        <taxon>Lactobacillaceae</taxon>
        <taxon>Lactobacillus</taxon>
    </lineage>
</organism>
<protein>
    <submittedName>
        <fullName evidence="1">Uncharacterized protein</fullName>
    </submittedName>
</protein>
<keyword evidence="1" id="KW-0614">Plasmid</keyword>
<proteinExistence type="predicted"/>
<reference evidence="1 2" key="1">
    <citation type="submission" date="2020-02" db="EMBL/GenBank/DDBJ databases">
        <title>Complete genome sequences of six Lactobacillus iners strains isolated from the human vagina.</title>
        <authorList>
            <person name="France M.T."/>
            <person name="Rutt L."/>
            <person name="Narina S."/>
            <person name="Arbaugh S."/>
            <person name="Humphrys M.S."/>
            <person name="Ma B."/>
            <person name="Hayward M.R."/>
            <person name="Relman D."/>
            <person name="Kwon D.S."/>
            <person name="Ravel J."/>
        </authorList>
    </citation>
    <scope>NUCLEOTIDE SEQUENCE [LARGE SCALE GENOMIC DNA]</scope>
    <source>
        <strain evidence="1 2">C0210C1</strain>
        <plasmid evidence="2">pc0210c1</plasmid>
    </source>
</reference>